<protein>
    <submittedName>
        <fullName evidence="10">Ger(X)C family spore germination protein</fullName>
    </submittedName>
</protein>
<evidence type="ECO:0000256" key="7">
    <source>
        <dbReference type="ARBA" id="ARBA00023288"/>
    </source>
</evidence>
<keyword evidence="7" id="KW-0449">Lipoprotein</keyword>
<dbReference type="GO" id="GO:0016020">
    <property type="term" value="C:membrane"/>
    <property type="evidence" value="ECO:0007669"/>
    <property type="project" value="UniProtKB-SubCell"/>
</dbReference>
<accession>A0A4Y8IRS3</accession>
<dbReference type="PANTHER" id="PTHR35789">
    <property type="entry name" value="SPORE GERMINATION PROTEIN B3"/>
    <property type="match status" value="1"/>
</dbReference>
<dbReference type="EMBL" id="SOPW01000009">
    <property type="protein sequence ID" value="TFB21120.1"/>
    <property type="molecule type" value="Genomic_DNA"/>
</dbReference>
<dbReference type="GO" id="GO:0009847">
    <property type="term" value="P:spore germination"/>
    <property type="evidence" value="ECO:0007669"/>
    <property type="project" value="InterPro"/>
</dbReference>
<evidence type="ECO:0000256" key="6">
    <source>
        <dbReference type="ARBA" id="ARBA00023139"/>
    </source>
</evidence>
<keyword evidence="5" id="KW-0472">Membrane</keyword>
<feature type="domain" description="Spore germination protein N-terminal" evidence="9">
    <location>
        <begin position="23"/>
        <end position="193"/>
    </location>
</feature>
<dbReference type="Proteomes" id="UP000297975">
    <property type="component" value="Unassembled WGS sequence"/>
</dbReference>
<reference evidence="10 11" key="1">
    <citation type="submission" date="2019-03" db="EMBL/GenBank/DDBJ databases">
        <authorList>
            <person name="He R.-H."/>
        </authorList>
    </citation>
    <scope>NUCLEOTIDE SEQUENCE [LARGE SCALE GENOMIC DNA]</scope>
    <source>
        <strain evidence="11">SH 714</strain>
    </source>
</reference>
<dbReference type="AlphaFoldDB" id="A0A4Y8IRS3"/>
<dbReference type="InterPro" id="IPR057336">
    <property type="entry name" value="GerAC_N"/>
</dbReference>
<keyword evidence="4" id="KW-0732">Signal</keyword>
<name>A0A4Y8IRS3_9BACI</name>
<evidence type="ECO:0000256" key="5">
    <source>
        <dbReference type="ARBA" id="ARBA00023136"/>
    </source>
</evidence>
<comment type="similarity">
    <text evidence="2">Belongs to the GerABKC lipoprotein family.</text>
</comment>
<evidence type="ECO:0000259" key="9">
    <source>
        <dbReference type="Pfam" id="PF25198"/>
    </source>
</evidence>
<dbReference type="Gene3D" id="3.30.300.210">
    <property type="entry name" value="Nutrient germinant receptor protein C, domain 3"/>
    <property type="match status" value="1"/>
</dbReference>
<dbReference type="InterPro" id="IPR046953">
    <property type="entry name" value="Spore_GerAC-like_C"/>
</dbReference>
<dbReference type="Pfam" id="PF05504">
    <property type="entry name" value="Spore_GerAC"/>
    <property type="match status" value="1"/>
</dbReference>
<dbReference type="InterPro" id="IPR008844">
    <property type="entry name" value="Spore_GerAC-like"/>
</dbReference>
<sequence length="373" mass="42413">MKKIIVKLLTFIIILSMLTGCWDERPFKNAKIIVGVSFDQGKNENIESTVLIPTVQGGGIHSETEKLQTVTTEANTPLDVRNHLDIMVSNSIDPSKLQVILLGEELAKKDIYPILDVFYRNAYNNLNAMIAITEGSATEVINTQPANEANQSKYLVGIINAATNTTLYSGENLQMICAELFEPGEDFVLPYLSKSDENNSVRFSGLALFHDKNFTGEVIRHEDAVLLTLMDGHKGKQSRITRQIPKKKDYDVYNYVTIDVLKNKKDIKYQLDQNKITIDLNFSVRILEYPPNQLKEIKNIKELTKTLEEELTKEATSIIKKLQEANSDILSLGRKAQAYHYNEWKQMNWEKDYKNLEIIPNVKVTIKDIGIID</sequence>
<comment type="caution">
    <text evidence="10">The sequence shown here is derived from an EMBL/GenBank/DDBJ whole genome shotgun (WGS) entry which is preliminary data.</text>
</comment>
<evidence type="ECO:0000256" key="3">
    <source>
        <dbReference type="ARBA" id="ARBA00022544"/>
    </source>
</evidence>
<gene>
    <name evidence="10" type="ORF">E3U55_09880</name>
</gene>
<dbReference type="RefSeq" id="WP_134340261.1">
    <property type="nucleotide sequence ID" value="NZ_SOPW01000009.1"/>
</dbReference>
<keyword evidence="3" id="KW-0309">Germination</keyword>
<keyword evidence="6" id="KW-0564">Palmitate</keyword>
<comment type="subcellular location">
    <subcellularLocation>
        <location evidence="1">Membrane</location>
        <topology evidence="1">Lipid-anchor</topology>
    </subcellularLocation>
</comment>
<dbReference type="Pfam" id="PF25198">
    <property type="entry name" value="Spore_GerAC_N"/>
    <property type="match status" value="1"/>
</dbReference>
<dbReference type="NCBIfam" id="TIGR02887">
    <property type="entry name" value="spore_ger_x_C"/>
    <property type="match status" value="1"/>
</dbReference>
<evidence type="ECO:0000256" key="4">
    <source>
        <dbReference type="ARBA" id="ARBA00022729"/>
    </source>
</evidence>
<dbReference type="InterPro" id="IPR038501">
    <property type="entry name" value="Spore_GerAC_C_sf"/>
</dbReference>
<evidence type="ECO:0000313" key="11">
    <source>
        <dbReference type="Proteomes" id="UP000297975"/>
    </source>
</evidence>
<dbReference type="PROSITE" id="PS51257">
    <property type="entry name" value="PROKAR_LIPOPROTEIN"/>
    <property type="match status" value="1"/>
</dbReference>
<dbReference type="PANTHER" id="PTHR35789:SF1">
    <property type="entry name" value="SPORE GERMINATION PROTEIN B3"/>
    <property type="match status" value="1"/>
</dbReference>
<evidence type="ECO:0000259" key="8">
    <source>
        <dbReference type="Pfam" id="PF05504"/>
    </source>
</evidence>
<keyword evidence="11" id="KW-1185">Reference proteome</keyword>
<feature type="domain" description="Spore germination GerAC-like C-terminal" evidence="8">
    <location>
        <begin position="204"/>
        <end position="370"/>
    </location>
</feature>
<evidence type="ECO:0000256" key="2">
    <source>
        <dbReference type="ARBA" id="ARBA00007886"/>
    </source>
</evidence>
<evidence type="ECO:0000313" key="10">
    <source>
        <dbReference type="EMBL" id="TFB21120.1"/>
    </source>
</evidence>
<evidence type="ECO:0000256" key="1">
    <source>
        <dbReference type="ARBA" id="ARBA00004635"/>
    </source>
</evidence>
<proteinExistence type="inferred from homology"/>
<dbReference type="OrthoDB" id="2370124at2"/>
<organism evidence="10 11">
    <name type="scientific">Filobacillus milosensis</name>
    <dbReference type="NCBI Taxonomy" id="94137"/>
    <lineage>
        <taxon>Bacteria</taxon>
        <taxon>Bacillati</taxon>
        <taxon>Bacillota</taxon>
        <taxon>Bacilli</taxon>
        <taxon>Bacillales</taxon>
        <taxon>Bacillaceae</taxon>
        <taxon>Filobacillus</taxon>
    </lineage>
</organism>